<feature type="chain" id="PRO_5012430411" description="SD-repeat containing protein B domain-containing protein" evidence="4">
    <location>
        <begin position="27"/>
        <end position="263"/>
    </location>
</feature>
<comment type="caution">
    <text evidence="6">The sequence shown here is derived from an EMBL/GenBank/DDBJ whole genome shotgun (WGS) entry which is preliminary data.</text>
</comment>
<evidence type="ECO:0000256" key="2">
    <source>
        <dbReference type="ARBA" id="ARBA00022525"/>
    </source>
</evidence>
<dbReference type="GO" id="GO:0005576">
    <property type="term" value="C:extracellular region"/>
    <property type="evidence" value="ECO:0007669"/>
    <property type="project" value="UniProtKB-SubCell"/>
</dbReference>
<keyword evidence="2" id="KW-0964">Secreted</keyword>
<dbReference type="SUPFAM" id="SSF117074">
    <property type="entry name" value="Hypothetical protein PA1324"/>
    <property type="match status" value="1"/>
</dbReference>
<feature type="domain" description="SD-repeat containing protein B" evidence="5">
    <location>
        <begin position="162"/>
        <end position="226"/>
    </location>
</feature>
<dbReference type="STRING" id="1817895.AUJ95_08240"/>
<reference evidence="6 7" key="1">
    <citation type="journal article" date="2016" name="Environ. Microbiol.">
        <title>Genomic resolution of a cold subsurface aquifer community provides metabolic insights for novel microbes adapted to high CO concentrations.</title>
        <authorList>
            <person name="Probst A.J."/>
            <person name="Castelle C.J."/>
            <person name="Singh A."/>
            <person name="Brown C.T."/>
            <person name="Anantharaman K."/>
            <person name="Sharon I."/>
            <person name="Hug L.A."/>
            <person name="Burstein D."/>
            <person name="Emerson J.B."/>
            <person name="Thomas B.C."/>
            <person name="Banfield J.F."/>
        </authorList>
    </citation>
    <scope>NUCLEOTIDE SEQUENCE [LARGE SCALE GENOMIC DNA]</scope>
    <source>
        <strain evidence="6">CG2_30_40_21</strain>
    </source>
</reference>
<evidence type="ECO:0000256" key="4">
    <source>
        <dbReference type="SAM" id="SignalP"/>
    </source>
</evidence>
<sequence length="263" mass="29516">MFNQITQYVFLIAIIFSLSLACNTRADIMEDIEPQPMTFTTVRQGQVGSTSVTPFLRSIFHTGSQHIDATVFHDKNGNGIMDLDENGMEAVVLRIKDETATTTVTGQVMLSIPTGTQTISLDISTIPIEYICTIPLEQTVFISEDEIIPLKFPLQLSCKIEGMIFIDEDRNGLPDTGERGVDGAIIYANNDIAVTFYNGRYRFSNMLADKYTVKLKKEPIINASYQDYELTTPDVLDIKLQQGQRFTGVNFGIAKREKEIEFE</sequence>
<evidence type="ECO:0000256" key="1">
    <source>
        <dbReference type="ARBA" id="ARBA00004613"/>
    </source>
</evidence>
<comment type="subcellular location">
    <subcellularLocation>
        <location evidence="1">Secreted</location>
    </subcellularLocation>
</comment>
<dbReference type="Gene3D" id="2.60.40.10">
    <property type="entry name" value="Immunoglobulins"/>
    <property type="match status" value="2"/>
</dbReference>
<evidence type="ECO:0000256" key="3">
    <source>
        <dbReference type="ARBA" id="ARBA00022729"/>
    </source>
</evidence>
<name>A0A1J5DMH7_9BACT</name>
<protein>
    <recommendedName>
        <fullName evidence="5">SD-repeat containing protein B domain-containing protein</fullName>
    </recommendedName>
</protein>
<proteinExistence type="predicted"/>
<keyword evidence="3 4" id="KW-0732">Signal</keyword>
<evidence type="ECO:0000259" key="5">
    <source>
        <dbReference type="Pfam" id="PF17210"/>
    </source>
</evidence>
<gene>
    <name evidence="6" type="ORF">AUJ95_08240</name>
</gene>
<dbReference type="EMBL" id="MNYI01000212">
    <property type="protein sequence ID" value="OIP37373.1"/>
    <property type="molecule type" value="Genomic_DNA"/>
</dbReference>
<feature type="signal peptide" evidence="4">
    <location>
        <begin position="1"/>
        <end position="26"/>
    </location>
</feature>
<organism evidence="6 7">
    <name type="scientific">Candidatus Desantisbacteria bacterium CG2_30_40_21</name>
    <dbReference type="NCBI Taxonomy" id="1817895"/>
    <lineage>
        <taxon>Bacteria</taxon>
        <taxon>Candidatus Desantisiibacteriota</taxon>
    </lineage>
</organism>
<dbReference type="InterPro" id="IPR013783">
    <property type="entry name" value="Ig-like_fold"/>
</dbReference>
<evidence type="ECO:0000313" key="6">
    <source>
        <dbReference type="EMBL" id="OIP37373.1"/>
    </source>
</evidence>
<accession>A0A1J5DMH7</accession>
<dbReference type="Proteomes" id="UP000183085">
    <property type="component" value="Unassembled WGS sequence"/>
</dbReference>
<dbReference type="InterPro" id="IPR033764">
    <property type="entry name" value="Sdr_B"/>
</dbReference>
<dbReference type="AlphaFoldDB" id="A0A1J5DMH7"/>
<dbReference type="Pfam" id="PF17210">
    <property type="entry name" value="SdrD_B"/>
    <property type="match status" value="1"/>
</dbReference>
<evidence type="ECO:0000313" key="7">
    <source>
        <dbReference type="Proteomes" id="UP000183085"/>
    </source>
</evidence>